<evidence type="ECO:0000313" key="3">
    <source>
        <dbReference type="EMBL" id="MFC4335380.1"/>
    </source>
</evidence>
<evidence type="ECO:0000259" key="2">
    <source>
        <dbReference type="SMART" id="SM00495"/>
    </source>
</evidence>
<feature type="domain" description="Chitin-binding type-3" evidence="2">
    <location>
        <begin position="384"/>
        <end position="426"/>
    </location>
</feature>
<dbReference type="PANTHER" id="PTHR43143">
    <property type="entry name" value="METALLOPHOSPHOESTERASE, CALCINEURIN SUPERFAMILY"/>
    <property type="match status" value="1"/>
</dbReference>
<dbReference type="EMBL" id="JBHSDK010000013">
    <property type="protein sequence ID" value="MFC4335380.1"/>
    <property type="molecule type" value="Genomic_DNA"/>
</dbReference>
<keyword evidence="4" id="KW-1185">Reference proteome</keyword>
<dbReference type="InterPro" id="IPR025142">
    <property type="entry name" value="DUF4073"/>
</dbReference>
<accession>A0ABV8TXR1</accession>
<dbReference type="Gene3D" id="3.60.21.10">
    <property type="match status" value="1"/>
</dbReference>
<dbReference type="InterPro" id="IPR006311">
    <property type="entry name" value="TAT_signal"/>
</dbReference>
<dbReference type="InterPro" id="IPR051918">
    <property type="entry name" value="STPP_CPPED1"/>
</dbReference>
<dbReference type="SUPFAM" id="SSF51055">
    <property type="entry name" value="Carbohydrate binding domain"/>
    <property type="match status" value="2"/>
</dbReference>
<gene>
    <name evidence="3" type="ORF">ACFPET_09235</name>
</gene>
<dbReference type="CDD" id="cd12215">
    <property type="entry name" value="ChiC_BD"/>
    <property type="match status" value="2"/>
</dbReference>
<dbReference type="RefSeq" id="WP_380620122.1">
    <property type="nucleotide sequence ID" value="NZ_JBHSDK010000013.1"/>
</dbReference>
<dbReference type="Pfam" id="PF13285">
    <property type="entry name" value="DUF4073"/>
    <property type="match status" value="1"/>
</dbReference>
<comment type="caution">
    <text evidence="3">The sequence shown here is derived from an EMBL/GenBank/DDBJ whole genome shotgun (WGS) entry which is preliminary data.</text>
</comment>
<name>A0ABV8TXR1_9ACTN</name>
<dbReference type="Pfam" id="PF02839">
    <property type="entry name" value="CBM_5_12"/>
    <property type="match status" value="1"/>
</dbReference>
<organism evidence="3 4">
    <name type="scientific">Salininema proteolyticum</name>
    <dbReference type="NCBI Taxonomy" id="1607685"/>
    <lineage>
        <taxon>Bacteria</taxon>
        <taxon>Bacillati</taxon>
        <taxon>Actinomycetota</taxon>
        <taxon>Actinomycetes</taxon>
        <taxon>Glycomycetales</taxon>
        <taxon>Glycomycetaceae</taxon>
        <taxon>Salininema</taxon>
    </lineage>
</organism>
<dbReference type="Proteomes" id="UP001595823">
    <property type="component" value="Unassembled WGS sequence"/>
</dbReference>
<dbReference type="Pfam" id="PF00149">
    <property type="entry name" value="Metallophos"/>
    <property type="match status" value="1"/>
</dbReference>
<reference evidence="4" key="1">
    <citation type="journal article" date="2019" name="Int. J. Syst. Evol. Microbiol.">
        <title>The Global Catalogue of Microorganisms (GCM) 10K type strain sequencing project: providing services to taxonomists for standard genome sequencing and annotation.</title>
        <authorList>
            <consortium name="The Broad Institute Genomics Platform"/>
            <consortium name="The Broad Institute Genome Sequencing Center for Infectious Disease"/>
            <person name="Wu L."/>
            <person name="Ma J."/>
        </authorList>
    </citation>
    <scope>NUCLEOTIDE SEQUENCE [LARGE SCALE GENOMIC DNA]</scope>
    <source>
        <strain evidence="4">IBRC-M 10908</strain>
    </source>
</reference>
<protein>
    <submittedName>
        <fullName evidence="3">DUF4073 domain-containing protein</fullName>
    </submittedName>
</protein>
<dbReference type="SUPFAM" id="SSF56300">
    <property type="entry name" value="Metallo-dependent phosphatases"/>
    <property type="match status" value="1"/>
</dbReference>
<evidence type="ECO:0000256" key="1">
    <source>
        <dbReference type="ARBA" id="ARBA00022801"/>
    </source>
</evidence>
<dbReference type="PROSITE" id="PS51318">
    <property type="entry name" value="TAT"/>
    <property type="match status" value="1"/>
</dbReference>
<keyword evidence="1" id="KW-0378">Hydrolase</keyword>
<dbReference type="Gene3D" id="2.10.10.20">
    <property type="entry name" value="Carbohydrate-binding module superfamily 5/12"/>
    <property type="match status" value="2"/>
</dbReference>
<dbReference type="PANTHER" id="PTHR43143:SF1">
    <property type="entry name" value="SERINE_THREONINE-PROTEIN PHOSPHATASE CPPED1"/>
    <property type="match status" value="1"/>
</dbReference>
<dbReference type="SMART" id="SM00495">
    <property type="entry name" value="ChtBD3"/>
    <property type="match status" value="2"/>
</dbReference>
<sequence length="428" mass="46144">MRDKSPGGSAVSRRGFLTTVTGAALATTGVMTLTGRKAHAAPSAEPAARLDVISDVQGDLADFRTTLDHLSGLGTADALVVNGDLVPNGYESQYEAYFAALDSRPHPDRVISVFGNHEQYNDDPFDTQVRRFLDWTGMPDVYSEQVVGGIPVLPIGTTRPRESNGGRFVTMGEAQLGWLESRLNHYSGTGKPVFICSHHVLPGTVSGSVGEDRASFYDQDFIDETELLTVLGAHPNVVFFSGHTHWDLNRDDWAAKKIVDGGDPRGFTVVNTGFVQTLYGPDGNGGEVGLDGGAAQGLRVEVDADGSVLVQARDLKEDGLIKTLAIPAPGTGVEAPQWEHRVGYEAGDVVRYEGALWTARWWNRNEKPRDKSGNAWVLLGEGAAPAWDPDRVYQGGDVVVADNVRWIARHWNEGEAPGATRAWAAISV</sequence>
<dbReference type="InterPro" id="IPR004843">
    <property type="entry name" value="Calcineurin-like_PHP"/>
</dbReference>
<dbReference type="InterPro" id="IPR003610">
    <property type="entry name" value="CBM5/12"/>
</dbReference>
<proteinExistence type="predicted"/>
<evidence type="ECO:0000313" key="4">
    <source>
        <dbReference type="Proteomes" id="UP001595823"/>
    </source>
</evidence>
<dbReference type="InterPro" id="IPR029052">
    <property type="entry name" value="Metallo-depent_PP-like"/>
</dbReference>
<dbReference type="InterPro" id="IPR036573">
    <property type="entry name" value="CBM_sf_5/12"/>
</dbReference>
<feature type="domain" description="Chitin-binding type-3" evidence="2">
    <location>
        <begin position="335"/>
        <end position="379"/>
    </location>
</feature>